<organism evidence="5 6">
    <name type="scientific">Candidatus Sysuiplasma superficiale</name>
    <dbReference type="NCBI Taxonomy" id="2823368"/>
    <lineage>
        <taxon>Archaea</taxon>
        <taxon>Methanobacteriati</taxon>
        <taxon>Thermoplasmatota</taxon>
        <taxon>Thermoplasmata</taxon>
        <taxon>Candidatus Sysuiplasmatales</taxon>
        <taxon>Candidatus Sysuiplasmataceae</taxon>
        <taxon>Candidatus Sysuiplasma</taxon>
    </lineage>
</organism>
<dbReference type="InterPro" id="IPR036291">
    <property type="entry name" value="NAD(P)-bd_dom_sf"/>
</dbReference>
<dbReference type="SUPFAM" id="SSF51735">
    <property type="entry name" value="NAD(P)-binding Rossmann-fold domains"/>
    <property type="match status" value="1"/>
</dbReference>
<comment type="caution">
    <text evidence="5">The sequence shown here is derived from an EMBL/GenBank/DDBJ whole genome shotgun (WGS) entry which is preliminary data.</text>
</comment>
<accession>A0A8J7YTX3</accession>
<comment type="similarity">
    <text evidence="1">Belongs to the short-chain dehydrogenases/reductases (SDR) family.</text>
</comment>
<dbReference type="Pfam" id="PF13561">
    <property type="entry name" value="adh_short_C2"/>
    <property type="match status" value="1"/>
</dbReference>
<keyword evidence="2" id="KW-0521">NADP</keyword>
<dbReference type="EMBL" id="JAHEAC010000034">
    <property type="protein sequence ID" value="MBX8644042.1"/>
    <property type="molecule type" value="Genomic_DNA"/>
</dbReference>
<dbReference type="PRINTS" id="PR00081">
    <property type="entry name" value="GDHRDH"/>
</dbReference>
<protein>
    <submittedName>
        <fullName evidence="5">SDR family oxidoreductase</fullName>
    </submittedName>
</protein>
<dbReference type="CDD" id="cd05233">
    <property type="entry name" value="SDR_c"/>
    <property type="match status" value="1"/>
</dbReference>
<dbReference type="InterPro" id="IPR052178">
    <property type="entry name" value="Sec_Metab_Biosynth_SDR"/>
</dbReference>
<dbReference type="Proteomes" id="UP000716004">
    <property type="component" value="Unassembled WGS sequence"/>
</dbReference>
<evidence type="ECO:0000256" key="1">
    <source>
        <dbReference type="ARBA" id="ARBA00006484"/>
    </source>
</evidence>
<dbReference type="NCBIfam" id="NF005559">
    <property type="entry name" value="PRK07231.1"/>
    <property type="match status" value="1"/>
</dbReference>
<name>A0A8J7YTX3_9ARCH</name>
<dbReference type="PANTHER" id="PTHR43618">
    <property type="entry name" value="7-ALPHA-HYDROXYSTEROID DEHYDROGENASE"/>
    <property type="match status" value="1"/>
</dbReference>
<gene>
    <name evidence="4" type="ORF">J9259_03345</name>
    <name evidence="5" type="ORF">KIY12_04880</name>
</gene>
<dbReference type="Gene3D" id="3.40.50.720">
    <property type="entry name" value="NAD(P)-binding Rossmann-like Domain"/>
    <property type="match status" value="1"/>
</dbReference>
<evidence type="ECO:0000313" key="6">
    <source>
        <dbReference type="Proteomes" id="UP000750197"/>
    </source>
</evidence>
<evidence type="ECO:0000256" key="3">
    <source>
        <dbReference type="ARBA" id="ARBA00023002"/>
    </source>
</evidence>
<dbReference type="PANTHER" id="PTHR43618:SF8">
    <property type="entry name" value="7ALPHA-HYDROXYSTEROID DEHYDROGENASE"/>
    <property type="match status" value="1"/>
</dbReference>
<dbReference type="EMBL" id="JAGVSJ010000005">
    <property type="protein sequence ID" value="MBX8631543.1"/>
    <property type="molecule type" value="Genomic_DNA"/>
</dbReference>
<dbReference type="FunFam" id="3.40.50.720:FF:000084">
    <property type="entry name" value="Short-chain dehydrogenase reductase"/>
    <property type="match status" value="1"/>
</dbReference>
<dbReference type="GO" id="GO:0016491">
    <property type="term" value="F:oxidoreductase activity"/>
    <property type="evidence" value="ECO:0007669"/>
    <property type="project" value="UniProtKB-KW"/>
</dbReference>
<sequence length="261" mass="28158">MSRRTGGRKSAGTFASLEGKVILVTGGSRGIGRAIVRAVSDAGALPIIHYNRDERSARSLAREIGMKTDGSLVKADISSPDGIERLVEYVRNAAGKLDALVNNAGIYSGNGIDEENFSEWDRVVDTNLRSHFFITKMLYPLLKERRGSVVNISSIMGIAPSAGAYPYQASKAALIHLTRALALELAPDVRVNCVAPGFIMTDINREGWENASFRREVEQDTPLGRWGVPEDIAGAVRFLLSDSASFITGQTLLIDGGKGLH</sequence>
<proteinExistence type="inferred from homology"/>
<keyword evidence="3" id="KW-0560">Oxidoreductase</keyword>
<reference evidence="5" key="1">
    <citation type="submission" date="2021-05" db="EMBL/GenBank/DDBJ databases">
        <title>Genomic insights into ecological role and evolution of a novel Thermoplasmata order Candidatus Sysuiplasmatales.</title>
        <authorList>
            <person name="Yuan Y."/>
        </authorList>
    </citation>
    <scope>NUCLEOTIDE SEQUENCE</scope>
    <source>
        <strain evidence="5">TUT19-bin139</strain>
        <strain evidence="4">YP2-bin.285</strain>
    </source>
</reference>
<evidence type="ECO:0000313" key="4">
    <source>
        <dbReference type="EMBL" id="MBX8631543.1"/>
    </source>
</evidence>
<dbReference type="AlphaFoldDB" id="A0A8J7YTX3"/>
<dbReference type="PRINTS" id="PR00080">
    <property type="entry name" value="SDRFAMILY"/>
</dbReference>
<evidence type="ECO:0000256" key="2">
    <source>
        <dbReference type="ARBA" id="ARBA00022857"/>
    </source>
</evidence>
<evidence type="ECO:0000313" key="5">
    <source>
        <dbReference type="EMBL" id="MBX8644042.1"/>
    </source>
</evidence>
<dbReference type="Proteomes" id="UP000750197">
    <property type="component" value="Unassembled WGS sequence"/>
</dbReference>
<dbReference type="InterPro" id="IPR002347">
    <property type="entry name" value="SDR_fam"/>
</dbReference>